<keyword evidence="7" id="KW-0003">3Fe-4S</keyword>
<evidence type="ECO:0000256" key="4">
    <source>
        <dbReference type="ARBA" id="ARBA00022982"/>
    </source>
</evidence>
<evidence type="ECO:0000313" key="11">
    <source>
        <dbReference type="Proteomes" id="UP001597286"/>
    </source>
</evidence>
<comment type="function">
    <text evidence="8">Ferredoxins are iron-sulfur proteins that transfer electrons in a wide variety of metabolic reactions.</text>
</comment>
<dbReference type="Proteomes" id="UP001597286">
    <property type="component" value="Unassembled WGS sequence"/>
</dbReference>
<dbReference type="InterPro" id="IPR017896">
    <property type="entry name" value="4Fe4S_Fe-S-bd"/>
</dbReference>
<comment type="cofactor">
    <cofactor evidence="1">
        <name>[3Fe-4S] cluster</name>
        <dbReference type="ChEBI" id="CHEBI:21137"/>
    </cofactor>
</comment>
<evidence type="ECO:0000256" key="2">
    <source>
        <dbReference type="ARBA" id="ARBA00022448"/>
    </source>
</evidence>
<keyword evidence="11" id="KW-1185">Reference proteome</keyword>
<keyword evidence="5 8" id="KW-0408">Iron</keyword>
<keyword evidence="6 8" id="KW-0411">Iron-sulfur</keyword>
<evidence type="ECO:0000256" key="8">
    <source>
        <dbReference type="RuleBase" id="RU368020"/>
    </source>
</evidence>
<accession>A0ABW4PAW7</accession>
<dbReference type="PANTHER" id="PTHR36923">
    <property type="entry name" value="FERREDOXIN"/>
    <property type="match status" value="1"/>
</dbReference>
<organism evidence="10 11">
    <name type="scientific">Rhodococcus gannanensis</name>
    <dbReference type="NCBI Taxonomy" id="1960308"/>
    <lineage>
        <taxon>Bacteria</taxon>
        <taxon>Bacillati</taxon>
        <taxon>Actinomycetota</taxon>
        <taxon>Actinomycetes</taxon>
        <taxon>Mycobacteriales</taxon>
        <taxon>Nocardiaceae</taxon>
        <taxon>Rhodococcus</taxon>
    </lineage>
</organism>
<dbReference type="RefSeq" id="WP_378488118.1">
    <property type="nucleotide sequence ID" value="NZ_JBHUFB010000022.1"/>
</dbReference>
<dbReference type="Gene3D" id="3.30.70.20">
    <property type="match status" value="1"/>
</dbReference>
<evidence type="ECO:0000256" key="7">
    <source>
        <dbReference type="ARBA" id="ARBA00023291"/>
    </source>
</evidence>
<name>A0ABW4PAW7_9NOCA</name>
<dbReference type="Pfam" id="PF13370">
    <property type="entry name" value="Fer4_13"/>
    <property type="match status" value="1"/>
</dbReference>
<keyword evidence="4 8" id="KW-0249">Electron transport</keyword>
<keyword evidence="3 8" id="KW-0479">Metal-binding</keyword>
<evidence type="ECO:0000256" key="6">
    <source>
        <dbReference type="ARBA" id="ARBA00023014"/>
    </source>
</evidence>
<reference evidence="11" key="1">
    <citation type="journal article" date="2019" name="Int. J. Syst. Evol. Microbiol.">
        <title>The Global Catalogue of Microorganisms (GCM) 10K type strain sequencing project: providing services to taxonomists for standard genome sequencing and annotation.</title>
        <authorList>
            <consortium name="The Broad Institute Genomics Platform"/>
            <consortium name="The Broad Institute Genome Sequencing Center for Infectious Disease"/>
            <person name="Wu L."/>
            <person name="Ma J."/>
        </authorList>
    </citation>
    <scope>NUCLEOTIDE SEQUENCE [LARGE SCALE GENOMIC DNA]</scope>
    <source>
        <strain evidence="11">DT72</strain>
    </source>
</reference>
<proteinExistence type="predicted"/>
<comment type="caution">
    <text evidence="10">The sequence shown here is derived from an EMBL/GenBank/DDBJ whole genome shotgun (WGS) entry which is preliminary data.</text>
</comment>
<gene>
    <name evidence="10" type="ORF">ACFSJG_25890</name>
</gene>
<keyword evidence="2 8" id="KW-0813">Transport</keyword>
<dbReference type="InterPro" id="IPR001080">
    <property type="entry name" value="3Fe4S_ferredoxin"/>
</dbReference>
<evidence type="ECO:0000259" key="9">
    <source>
        <dbReference type="PROSITE" id="PS51379"/>
    </source>
</evidence>
<feature type="domain" description="4Fe-4S ferredoxin-type" evidence="9">
    <location>
        <begin position="1"/>
        <end position="29"/>
    </location>
</feature>
<sequence length="64" mass="6996">MEVKVDFDRCEANGVCVGVAPEVFDLDDDDNLIVTQPVGDDPETVKLMEEAVSMCPRAALTLLR</sequence>
<evidence type="ECO:0000256" key="3">
    <source>
        <dbReference type="ARBA" id="ARBA00022723"/>
    </source>
</evidence>
<dbReference type="EMBL" id="JBHUFB010000022">
    <property type="protein sequence ID" value="MFD1815661.1"/>
    <property type="molecule type" value="Genomic_DNA"/>
</dbReference>
<evidence type="ECO:0000256" key="5">
    <source>
        <dbReference type="ARBA" id="ARBA00023004"/>
    </source>
</evidence>
<dbReference type="InterPro" id="IPR051269">
    <property type="entry name" value="Fe-S_cluster_ET"/>
</dbReference>
<protein>
    <recommendedName>
        <fullName evidence="8">Ferredoxin</fullName>
    </recommendedName>
</protein>
<dbReference type="PROSITE" id="PS51379">
    <property type="entry name" value="4FE4S_FER_2"/>
    <property type="match status" value="1"/>
</dbReference>
<dbReference type="PANTHER" id="PTHR36923:SF3">
    <property type="entry name" value="FERREDOXIN"/>
    <property type="match status" value="1"/>
</dbReference>
<evidence type="ECO:0000313" key="10">
    <source>
        <dbReference type="EMBL" id="MFD1815661.1"/>
    </source>
</evidence>
<evidence type="ECO:0000256" key="1">
    <source>
        <dbReference type="ARBA" id="ARBA00001927"/>
    </source>
</evidence>
<dbReference type="PRINTS" id="PR00352">
    <property type="entry name" value="3FE4SFRDOXIN"/>
</dbReference>
<dbReference type="SUPFAM" id="SSF54862">
    <property type="entry name" value="4Fe-4S ferredoxins"/>
    <property type="match status" value="1"/>
</dbReference>